<dbReference type="Proteomes" id="UP000267524">
    <property type="component" value="Unassembled WGS sequence"/>
</dbReference>
<evidence type="ECO:0000313" key="1">
    <source>
        <dbReference type="EMBL" id="RMZ58957.1"/>
    </source>
</evidence>
<evidence type="ECO:0000313" key="2">
    <source>
        <dbReference type="Proteomes" id="UP000267524"/>
    </source>
</evidence>
<reference evidence="1 2" key="1">
    <citation type="submission" date="2018-08" db="EMBL/GenBank/DDBJ databases">
        <title>Chryseobacterium nematophagum: a novel matrix digesting pathogen of nematodes.</title>
        <authorList>
            <person name="Page A."/>
            <person name="Roberts M."/>
            <person name="Felix M.-A."/>
            <person name="Weir W."/>
        </authorList>
    </citation>
    <scope>NUCLEOTIDE SEQUENCE [LARGE SCALE GENOMIC DNA]</scope>
    <source>
        <strain evidence="1 2">JUb275</strain>
    </source>
</reference>
<accession>A0A3M7L8M6</accession>
<dbReference type="Pfam" id="PF20459">
    <property type="entry name" value="DUF6712"/>
    <property type="match status" value="1"/>
</dbReference>
<organism evidence="1 2">
    <name type="scientific">Chryseobacterium nematophagum</name>
    <dbReference type="NCBI Taxonomy" id="2305228"/>
    <lineage>
        <taxon>Bacteria</taxon>
        <taxon>Pseudomonadati</taxon>
        <taxon>Bacteroidota</taxon>
        <taxon>Flavobacteriia</taxon>
        <taxon>Flavobacteriales</taxon>
        <taxon>Weeksellaceae</taxon>
        <taxon>Chryseobacterium group</taxon>
        <taxon>Chryseobacterium</taxon>
    </lineage>
</organism>
<sequence>MECNNIENYLYASEFSCVGLIASHCDLSKLCIATEEAKIFDIIPLFCFDFVDDVLAHWNMELTNPDYEKYATLICGGSYLDSYGKTQLNLGFKKVWIYYSYAHYLLLNQFNDTANGAVKKQNEWSLPTPLKEVNDFSNKYRNMGKEAFQSVKDYLCQNKSSFPKFDDCHCRLSCGCNGKCSCGKTKKMTGFKFSTVRK</sequence>
<keyword evidence="2" id="KW-1185">Reference proteome</keyword>
<name>A0A3M7L8M6_9FLAO</name>
<gene>
    <name evidence="1" type="ORF">D1632_15440</name>
</gene>
<comment type="caution">
    <text evidence="1">The sequence shown here is derived from an EMBL/GenBank/DDBJ whole genome shotgun (WGS) entry which is preliminary data.</text>
</comment>
<protein>
    <submittedName>
        <fullName evidence="1">Uncharacterized protein</fullName>
    </submittedName>
</protein>
<dbReference type="RefSeq" id="WP_122548104.1">
    <property type="nucleotide sequence ID" value="NZ_QWIV01000014.1"/>
</dbReference>
<dbReference type="InterPro" id="IPR046558">
    <property type="entry name" value="DUF6712"/>
</dbReference>
<dbReference type="EMBL" id="QWIV01000014">
    <property type="protein sequence ID" value="RMZ58957.1"/>
    <property type="molecule type" value="Genomic_DNA"/>
</dbReference>
<dbReference type="AlphaFoldDB" id="A0A3M7L8M6"/>
<proteinExistence type="predicted"/>